<evidence type="ECO:0000313" key="1">
    <source>
        <dbReference type="EMBL" id="KAI5658950.1"/>
    </source>
</evidence>
<dbReference type="EMBL" id="CM044706">
    <property type="protein sequence ID" value="KAI5658950.1"/>
    <property type="molecule type" value="Genomic_DNA"/>
</dbReference>
<dbReference type="Proteomes" id="UP001060085">
    <property type="component" value="Linkage Group LG06"/>
</dbReference>
<organism evidence="1 2">
    <name type="scientific">Catharanthus roseus</name>
    <name type="common">Madagascar periwinkle</name>
    <name type="synonym">Vinca rosea</name>
    <dbReference type="NCBI Taxonomy" id="4058"/>
    <lineage>
        <taxon>Eukaryota</taxon>
        <taxon>Viridiplantae</taxon>
        <taxon>Streptophyta</taxon>
        <taxon>Embryophyta</taxon>
        <taxon>Tracheophyta</taxon>
        <taxon>Spermatophyta</taxon>
        <taxon>Magnoliopsida</taxon>
        <taxon>eudicotyledons</taxon>
        <taxon>Gunneridae</taxon>
        <taxon>Pentapetalae</taxon>
        <taxon>asterids</taxon>
        <taxon>lamiids</taxon>
        <taxon>Gentianales</taxon>
        <taxon>Apocynaceae</taxon>
        <taxon>Rauvolfioideae</taxon>
        <taxon>Vinceae</taxon>
        <taxon>Catharanthinae</taxon>
        <taxon>Catharanthus</taxon>
    </lineage>
</organism>
<sequence>MAIQQEEELIDISGLSSQYLLSAFHAVEYPEVLISFARDMGGGSIGENVQSFIWNNCICGTGGGGGCNGPYLKRFLKKLIAEIESKGDVVLEELYEHYVFYLTSLKDEDVSKGSSRIVKRISFLFPDECSGLSSCTESKKLDISLQCSLNMLEGDTGCSIWPSSLFLSEFILSFPEIFSNKFCFEVGSGVGLVGLCLAHVNASSVILSDGDLSTLANMKLNLELNLLRTRTDMSEKTKYSSRVECICLPWECATEEELQKYVPDIILGADVVYDPSCLPHLVRVLSVLLKSRTSDPIHQNDSGEECKRSSCRSIKSEVTNPGCNNNAAISASKKGPVAYVASVIRNVETFNYFLELMKQGDLIVDDITEKMKPFDFLPYLKSYPRSTIRLFCISFECR</sequence>
<gene>
    <name evidence="1" type="ORF">M9H77_27743</name>
</gene>
<proteinExistence type="predicted"/>
<reference evidence="2" key="1">
    <citation type="journal article" date="2023" name="Nat. Plants">
        <title>Single-cell RNA sequencing provides a high-resolution roadmap for understanding the multicellular compartmentation of specialized metabolism.</title>
        <authorList>
            <person name="Sun S."/>
            <person name="Shen X."/>
            <person name="Li Y."/>
            <person name="Li Y."/>
            <person name="Wang S."/>
            <person name="Li R."/>
            <person name="Zhang H."/>
            <person name="Shen G."/>
            <person name="Guo B."/>
            <person name="Wei J."/>
            <person name="Xu J."/>
            <person name="St-Pierre B."/>
            <person name="Chen S."/>
            <person name="Sun C."/>
        </authorList>
    </citation>
    <scope>NUCLEOTIDE SEQUENCE [LARGE SCALE GENOMIC DNA]</scope>
</reference>
<evidence type="ECO:0000313" key="2">
    <source>
        <dbReference type="Proteomes" id="UP001060085"/>
    </source>
</evidence>
<name>A0ACC0AF13_CATRO</name>
<accession>A0ACC0AF13</accession>
<protein>
    <submittedName>
        <fullName evidence="1">Uncharacterized protein</fullName>
    </submittedName>
</protein>
<comment type="caution">
    <text evidence="1">The sequence shown here is derived from an EMBL/GenBank/DDBJ whole genome shotgun (WGS) entry which is preliminary data.</text>
</comment>
<keyword evidence="2" id="KW-1185">Reference proteome</keyword>